<evidence type="ECO:0000256" key="3">
    <source>
        <dbReference type="ARBA" id="ARBA00022827"/>
    </source>
</evidence>
<dbReference type="Gene3D" id="3.50.50.60">
    <property type="entry name" value="FAD/NAD(P)-binding domain"/>
    <property type="match status" value="1"/>
</dbReference>
<name>A0A6I3SCQ1_9BURK</name>
<reference evidence="7 8" key="1">
    <citation type="journal article" date="2019" name="Nat. Med.">
        <title>A library of human gut bacterial isolates paired with longitudinal multiomics data enables mechanistic microbiome research.</title>
        <authorList>
            <person name="Poyet M."/>
            <person name="Groussin M."/>
            <person name="Gibbons S.M."/>
            <person name="Avila-Pacheco J."/>
            <person name="Jiang X."/>
            <person name="Kearney S.M."/>
            <person name="Perrotta A.R."/>
            <person name="Berdy B."/>
            <person name="Zhao S."/>
            <person name="Lieberman T.D."/>
            <person name="Swanson P.K."/>
            <person name="Smith M."/>
            <person name="Roesemann S."/>
            <person name="Alexander J.E."/>
            <person name="Rich S.A."/>
            <person name="Livny J."/>
            <person name="Vlamakis H."/>
            <person name="Clish C."/>
            <person name="Bullock K."/>
            <person name="Deik A."/>
            <person name="Scott J."/>
            <person name="Pierce K.A."/>
            <person name="Xavier R.J."/>
            <person name="Alm E.J."/>
        </authorList>
    </citation>
    <scope>NUCLEOTIDE SEQUENCE [LARGE SCALE GENOMIC DNA]</scope>
    <source>
        <strain evidence="7 8">BIOML-A2</strain>
    </source>
</reference>
<dbReference type="InterPro" id="IPR036188">
    <property type="entry name" value="FAD/NAD-bd_sf"/>
</dbReference>
<dbReference type="SUPFAM" id="SSF56425">
    <property type="entry name" value="Succinate dehydrogenase/fumarate reductase flavoprotein, catalytic domain"/>
    <property type="match status" value="1"/>
</dbReference>
<keyword evidence="5" id="KW-0732">Signal</keyword>
<feature type="chain" id="PRO_5031677764" evidence="5">
    <location>
        <begin position="27"/>
        <end position="489"/>
    </location>
</feature>
<evidence type="ECO:0000259" key="6">
    <source>
        <dbReference type="Pfam" id="PF00890"/>
    </source>
</evidence>
<comment type="similarity">
    <text evidence="5">Belongs to the FAD-dependent oxidoreductase 2 family. FRD/SDH subfamily.</text>
</comment>
<evidence type="ECO:0000256" key="5">
    <source>
        <dbReference type="RuleBase" id="RU366062"/>
    </source>
</evidence>
<dbReference type="PROSITE" id="PS51318">
    <property type="entry name" value="TAT"/>
    <property type="match status" value="1"/>
</dbReference>
<dbReference type="GO" id="GO:0016491">
    <property type="term" value="F:oxidoreductase activity"/>
    <property type="evidence" value="ECO:0007669"/>
    <property type="project" value="UniProtKB-KW"/>
</dbReference>
<dbReference type="InterPro" id="IPR006311">
    <property type="entry name" value="TAT_signal"/>
</dbReference>
<dbReference type="PANTHER" id="PTHR43400">
    <property type="entry name" value="FUMARATE REDUCTASE"/>
    <property type="match status" value="1"/>
</dbReference>
<protein>
    <submittedName>
        <fullName evidence="7">Flavocytochrome c</fullName>
    </submittedName>
</protein>
<comment type="caution">
    <text evidence="7">The sequence shown here is derived from an EMBL/GenBank/DDBJ whole genome shotgun (WGS) entry which is preliminary data.</text>
</comment>
<accession>A0A6I3SCQ1</accession>
<dbReference type="NCBIfam" id="TIGR01813">
    <property type="entry name" value="flavo_cyto_c"/>
    <property type="match status" value="1"/>
</dbReference>
<dbReference type="InterPro" id="IPR027477">
    <property type="entry name" value="Succ_DH/fumarate_Rdtase_cat_sf"/>
</dbReference>
<comment type="cofactor">
    <cofactor evidence="1">
        <name>FAD</name>
        <dbReference type="ChEBI" id="CHEBI:57692"/>
    </cofactor>
</comment>
<gene>
    <name evidence="7" type="ORF">GMD42_12450</name>
</gene>
<dbReference type="Gene3D" id="3.90.700.10">
    <property type="entry name" value="Succinate dehydrogenase/fumarate reductase flavoprotein, catalytic domain"/>
    <property type="match status" value="1"/>
</dbReference>
<sequence>MTLNRRSFLVGGAASAAASISTFAHAANPCSTPITWDKTYDVIVIGSGGAGLSAGIVAKEKGANAVVLEKLSIPGGNTMVSGGGLNAAVEADYKKAGIEDSPQLHTKQTIAAGDFRADPALVATLCENVPQSVEWLKKVGVQFKPGIYQIYGGLWPRCRNPVGQSGGDYIKACMNYANKIGLPVLTNHKVIGIIREKPNSGRVLGIEVELKDAKKEFWKANKAVVAAAGGFAANPTMCSYFDPRLTKLNTTNQPGSTGEVLKYIQGIGGLAVGLDYIQCIPWTAPGYKHTADIFQAIEYTIFLNKEGKRYVAEDARRDVIRDATLAQTDQTVFPVCDTDGFDKNNEYYNEMNHRALENGTLFKADTIEELAKLIKVPPEVMVATINEYNAMVDSKKDPLGRTPIMLSHKIVKAPFYAGPIGMCRHHTMGGAKINTKAQVLDRDGNVIPGLYAAGEITGGIHGSNRIGGNAIADIFTFGRIAGEGAASEQ</sequence>
<dbReference type="InterPro" id="IPR003953">
    <property type="entry name" value="FAD-dep_OxRdtase_2_FAD-bd"/>
</dbReference>
<dbReference type="RefSeq" id="WP_149889034.1">
    <property type="nucleotide sequence ID" value="NZ_WNCA01000065.1"/>
</dbReference>
<dbReference type="Pfam" id="PF00890">
    <property type="entry name" value="FAD_binding_2"/>
    <property type="match status" value="1"/>
</dbReference>
<dbReference type="InterPro" id="IPR010960">
    <property type="entry name" value="Flavocytochrome_c"/>
</dbReference>
<keyword evidence="2 5" id="KW-0285">Flavoprotein</keyword>
<dbReference type="GO" id="GO:0010181">
    <property type="term" value="F:FMN binding"/>
    <property type="evidence" value="ECO:0007669"/>
    <property type="project" value="InterPro"/>
</dbReference>
<dbReference type="SUPFAM" id="SSF51905">
    <property type="entry name" value="FAD/NAD(P)-binding domain"/>
    <property type="match status" value="1"/>
</dbReference>
<feature type="signal peptide" evidence="5">
    <location>
        <begin position="1"/>
        <end position="26"/>
    </location>
</feature>
<keyword evidence="3 5" id="KW-0274">FAD</keyword>
<dbReference type="Proteomes" id="UP000462362">
    <property type="component" value="Unassembled WGS sequence"/>
</dbReference>
<dbReference type="InterPro" id="IPR050315">
    <property type="entry name" value="FAD-oxidoreductase_2"/>
</dbReference>
<evidence type="ECO:0000313" key="7">
    <source>
        <dbReference type="EMBL" id="MTU44395.1"/>
    </source>
</evidence>
<dbReference type="PANTHER" id="PTHR43400:SF7">
    <property type="entry name" value="FAD-DEPENDENT OXIDOREDUCTASE 2 FAD BINDING DOMAIN-CONTAINING PROTEIN"/>
    <property type="match status" value="1"/>
</dbReference>
<evidence type="ECO:0000256" key="1">
    <source>
        <dbReference type="ARBA" id="ARBA00001974"/>
    </source>
</evidence>
<organism evidence="7 8">
    <name type="scientific">Parasutterella excrementihominis</name>
    <dbReference type="NCBI Taxonomy" id="487175"/>
    <lineage>
        <taxon>Bacteria</taxon>
        <taxon>Pseudomonadati</taxon>
        <taxon>Pseudomonadota</taxon>
        <taxon>Betaproteobacteria</taxon>
        <taxon>Burkholderiales</taxon>
        <taxon>Sutterellaceae</taxon>
        <taxon>Parasutterella</taxon>
    </lineage>
</organism>
<feature type="domain" description="FAD-dependent oxidoreductase 2 FAD-binding" evidence="6">
    <location>
        <begin position="41"/>
        <end position="470"/>
    </location>
</feature>
<dbReference type="AlphaFoldDB" id="A0A6I3SCQ1"/>
<proteinExistence type="inferred from homology"/>
<dbReference type="EMBL" id="WNCL01000070">
    <property type="protein sequence ID" value="MTU44395.1"/>
    <property type="molecule type" value="Genomic_DNA"/>
</dbReference>
<evidence type="ECO:0000256" key="2">
    <source>
        <dbReference type="ARBA" id="ARBA00022630"/>
    </source>
</evidence>
<keyword evidence="4 5" id="KW-0560">Oxidoreductase</keyword>
<evidence type="ECO:0000313" key="8">
    <source>
        <dbReference type="Proteomes" id="UP000462362"/>
    </source>
</evidence>
<evidence type="ECO:0000256" key="4">
    <source>
        <dbReference type="ARBA" id="ARBA00023002"/>
    </source>
</evidence>
<dbReference type="PRINTS" id="PR00368">
    <property type="entry name" value="FADPNR"/>
</dbReference>